<dbReference type="Proteomes" id="UP000618319">
    <property type="component" value="Unassembled WGS sequence"/>
</dbReference>
<dbReference type="InterPro" id="IPR020904">
    <property type="entry name" value="Sc_DH/Rdtase_CS"/>
</dbReference>
<dbReference type="InterPro" id="IPR036291">
    <property type="entry name" value="NAD(P)-bd_dom_sf"/>
</dbReference>
<accession>A0ABR9TAT6</accession>
<dbReference type="InterPro" id="IPR002347">
    <property type="entry name" value="SDR_fam"/>
</dbReference>
<reference evidence="2 3" key="1">
    <citation type="submission" date="2018-02" db="EMBL/GenBank/DDBJ databases">
        <title>Sphingobacterium KA21.</title>
        <authorList>
            <person name="Vasarhelyi B.M."/>
            <person name="Deshmukh S."/>
            <person name="Balint B."/>
            <person name="Kukolya J."/>
        </authorList>
    </citation>
    <scope>NUCLEOTIDE SEQUENCE [LARGE SCALE GENOMIC DNA]</scope>
    <source>
        <strain evidence="2 3">Ka21</strain>
    </source>
</reference>
<gene>
    <name evidence="2" type="ORF">C4F40_14765</name>
</gene>
<dbReference type="SUPFAM" id="SSF51735">
    <property type="entry name" value="NAD(P)-binding Rossmann-fold domains"/>
    <property type="match status" value="1"/>
</dbReference>
<dbReference type="PRINTS" id="PR00080">
    <property type="entry name" value="SDRFAMILY"/>
</dbReference>
<name>A0ABR9TAT6_9SPHI</name>
<evidence type="ECO:0000313" key="2">
    <source>
        <dbReference type="EMBL" id="MBE8721989.1"/>
    </source>
</evidence>
<organism evidence="2 3">
    <name type="scientific">Sphingobacterium pedocola</name>
    <dbReference type="NCBI Taxonomy" id="2082722"/>
    <lineage>
        <taxon>Bacteria</taxon>
        <taxon>Pseudomonadati</taxon>
        <taxon>Bacteroidota</taxon>
        <taxon>Sphingobacteriia</taxon>
        <taxon>Sphingobacteriales</taxon>
        <taxon>Sphingobacteriaceae</taxon>
        <taxon>Sphingobacterium</taxon>
    </lineage>
</organism>
<keyword evidence="3" id="KW-1185">Reference proteome</keyword>
<evidence type="ECO:0000256" key="1">
    <source>
        <dbReference type="ARBA" id="ARBA00006484"/>
    </source>
</evidence>
<dbReference type="Gene3D" id="3.40.50.720">
    <property type="entry name" value="NAD(P)-binding Rossmann-like Domain"/>
    <property type="match status" value="1"/>
</dbReference>
<dbReference type="EMBL" id="PSKQ01000022">
    <property type="protein sequence ID" value="MBE8721989.1"/>
    <property type="molecule type" value="Genomic_DNA"/>
</dbReference>
<dbReference type="PRINTS" id="PR00081">
    <property type="entry name" value="GDHRDH"/>
</dbReference>
<comment type="caution">
    <text evidence="2">The sequence shown here is derived from an EMBL/GenBank/DDBJ whole genome shotgun (WGS) entry which is preliminary data.</text>
</comment>
<dbReference type="CDD" id="cd05233">
    <property type="entry name" value="SDR_c"/>
    <property type="match status" value="1"/>
</dbReference>
<dbReference type="PANTHER" id="PTHR42760">
    <property type="entry name" value="SHORT-CHAIN DEHYDROGENASES/REDUCTASES FAMILY MEMBER"/>
    <property type="match status" value="1"/>
</dbReference>
<evidence type="ECO:0000313" key="3">
    <source>
        <dbReference type="Proteomes" id="UP000618319"/>
    </source>
</evidence>
<comment type="similarity">
    <text evidence="1">Belongs to the short-chain dehydrogenases/reductases (SDR) family.</text>
</comment>
<dbReference type="PROSITE" id="PS00061">
    <property type="entry name" value="ADH_SHORT"/>
    <property type="match status" value="1"/>
</dbReference>
<protein>
    <submittedName>
        <fullName evidence="2">Oxidoreductase</fullName>
    </submittedName>
</protein>
<sequence length="251" mass="27349">MERKTVLILGGSSGIGKSAAQRFAKEGWQVVVASSSSEKVNSVVSTLYGEGHLGMKVDVRDIGHIRQLARKLKEIYGRFHVLVNSIGVSQGGTILDSCFDHWNDSLQIMLYGTVHSCRELLPLMVDGGRVIHITSIHHERVEQGSSAYGMAKAAITQFTRSLALELAPRGILANTVAPGFIDTPMSVKVDGRSELESEWFKDNYVKYDHLPLRRAGRPEEVAGVVYFLAGLDASYITGSVLTVDGGLTITF</sequence>
<proteinExistence type="inferred from homology"/>
<dbReference type="Pfam" id="PF13561">
    <property type="entry name" value="adh_short_C2"/>
    <property type="match status" value="1"/>
</dbReference>
<dbReference type="RefSeq" id="WP_196939901.1">
    <property type="nucleotide sequence ID" value="NZ_MU158690.1"/>
</dbReference>